<protein>
    <submittedName>
        <fullName evidence="4">Uncharacterized protein LOC104749301</fullName>
    </submittedName>
</protein>
<gene>
    <name evidence="4" type="primary">LOC104749301</name>
</gene>
<evidence type="ECO:0000259" key="2">
    <source>
        <dbReference type="Pfam" id="PF13966"/>
    </source>
</evidence>
<dbReference type="Pfam" id="PF13966">
    <property type="entry name" value="zf-RVT"/>
    <property type="match status" value="1"/>
</dbReference>
<accession>A0ABM0WCR3</accession>
<dbReference type="Proteomes" id="UP000694864">
    <property type="component" value="Chromosome 2"/>
</dbReference>
<dbReference type="PANTHER" id="PTHR47074:SF49">
    <property type="entry name" value="POLYNUCLEOTIDYL TRANSFERASE, RIBONUCLEASE H-LIKE SUPERFAMILY PROTEIN"/>
    <property type="match status" value="1"/>
</dbReference>
<name>A0ABM0WCR3_CAMSA</name>
<dbReference type="InterPro" id="IPR002156">
    <property type="entry name" value="RNaseH_domain"/>
</dbReference>
<reference evidence="4" key="2">
    <citation type="submission" date="2025-08" db="UniProtKB">
        <authorList>
            <consortium name="RefSeq"/>
        </authorList>
    </citation>
    <scope>IDENTIFICATION</scope>
    <source>
        <tissue evidence="4">Leaf</tissue>
    </source>
</reference>
<proteinExistence type="predicted"/>
<dbReference type="Pfam" id="PF13456">
    <property type="entry name" value="RVT_3"/>
    <property type="match status" value="1"/>
</dbReference>
<dbReference type="RefSeq" id="XP_010469202.1">
    <property type="nucleotide sequence ID" value="XM_010470900.1"/>
</dbReference>
<evidence type="ECO:0000313" key="4">
    <source>
        <dbReference type="RefSeq" id="XP_010469202.1"/>
    </source>
</evidence>
<dbReference type="InterPro" id="IPR026960">
    <property type="entry name" value="RVT-Znf"/>
</dbReference>
<feature type="domain" description="Reverse transcriptase zinc-binding" evidence="2">
    <location>
        <begin position="38"/>
        <end position="113"/>
    </location>
</feature>
<dbReference type="PANTHER" id="PTHR47074">
    <property type="entry name" value="BNAC02G40300D PROTEIN"/>
    <property type="match status" value="1"/>
</dbReference>
<dbReference type="InterPro" id="IPR052929">
    <property type="entry name" value="RNase_H-like_EbsB-rel"/>
</dbReference>
<keyword evidence="3" id="KW-1185">Reference proteome</keyword>
<sequence length="327" mass="37618">MSSEDYWIWEHTKSGAYSVKSGYWSEYQREKIDLLREVMMQPSILSIKEKIWKCNTATKIKKFMWKAVSGTVPVVDKMLERGLKVDSRCQRCGMEGESVNHVLFFCTIVKQVWALFNFPSPVNGFDPVSVFENVYYLLLTSSNINVPLEIRKAFPWILWQLWKNRNLFSIEGRWFCASATIAKISDNVSQWFHAHSLAEIDIVNSRTTSQFVKKRWSPPPDGWIKCNVGSSWDKASKIAGAAWVLRNEKGDTILHSRRSFASVCGKMDATLQCWLWAINSMRSHNFSNIIFASEDSDLIGAITRPPAWPSFKFQVKQISALLRNPLD</sequence>
<reference evidence="3" key="1">
    <citation type="journal article" date="2014" name="Nat. Commun.">
        <title>The emerging biofuel crop Camelina sativa retains a highly undifferentiated hexaploid genome structure.</title>
        <authorList>
            <person name="Kagale S."/>
            <person name="Koh C."/>
            <person name="Nixon J."/>
            <person name="Bollina V."/>
            <person name="Clarke W.E."/>
            <person name="Tuteja R."/>
            <person name="Spillane C."/>
            <person name="Robinson S.J."/>
            <person name="Links M.G."/>
            <person name="Clarke C."/>
            <person name="Higgins E.E."/>
            <person name="Huebert T."/>
            <person name="Sharpe A.G."/>
            <person name="Parkin I.A."/>
        </authorList>
    </citation>
    <scope>NUCLEOTIDE SEQUENCE [LARGE SCALE GENOMIC DNA]</scope>
    <source>
        <strain evidence="3">cv. DH55</strain>
    </source>
</reference>
<dbReference type="GeneID" id="104749301"/>
<organism evidence="3 4">
    <name type="scientific">Camelina sativa</name>
    <name type="common">False flax</name>
    <name type="synonym">Myagrum sativum</name>
    <dbReference type="NCBI Taxonomy" id="90675"/>
    <lineage>
        <taxon>Eukaryota</taxon>
        <taxon>Viridiplantae</taxon>
        <taxon>Streptophyta</taxon>
        <taxon>Embryophyta</taxon>
        <taxon>Tracheophyta</taxon>
        <taxon>Spermatophyta</taxon>
        <taxon>Magnoliopsida</taxon>
        <taxon>eudicotyledons</taxon>
        <taxon>Gunneridae</taxon>
        <taxon>Pentapetalae</taxon>
        <taxon>rosids</taxon>
        <taxon>malvids</taxon>
        <taxon>Brassicales</taxon>
        <taxon>Brassicaceae</taxon>
        <taxon>Camelineae</taxon>
        <taxon>Camelina</taxon>
    </lineage>
</organism>
<evidence type="ECO:0000313" key="3">
    <source>
        <dbReference type="Proteomes" id="UP000694864"/>
    </source>
</evidence>
<evidence type="ECO:0000259" key="1">
    <source>
        <dbReference type="Pfam" id="PF13456"/>
    </source>
</evidence>
<feature type="domain" description="RNase H type-1" evidence="1">
    <location>
        <begin position="229"/>
        <end position="305"/>
    </location>
</feature>